<dbReference type="InterPro" id="IPR036390">
    <property type="entry name" value="WH_DNA-bd_sf"/>
</dbReference>
<organism evidence="5 6">
    <name type="scientific">Fictibacillus iocasae</name>
    <dbReference type="NCBI Taxonomy" id="2715437"/>
    <lineage>
        <taxon>Bacteria</taxon>
        <taxon>Bacillati</taxon>
        <taxon>Bacillota</taxon>
        <taxon>Bacilli</taxon>
        <taxon>Bacillales</taxon>
        <taxon>Fictibacillaceae</taxon>
        <taxon>Fictibacillus</taxon>
    </lineage>
</organism>
<keyword evidence="3" id="KW-0804">Transcription</keyword>
<dbReference type="Proteomes" id="UP001596549">
    <property type="component" value="Unassembled WGS sequence"/>
</dbReference>
<reference evidence="6" key="1">
    <citation type="journal article" date="2019" name="Int. J. Syst. Evol. Microbiol.">
        <title>The Global Catalogue of Microorganisms (GCM) 10K type strain sequencing project: providing services to taxonomists for standard genome sequencing and annotation.</title>
        <authorList>
            <consortium name="The Broad Institute Genomics Platform"/>
            <consortium name="The Broad Institute Genome Sequencing Center for Infectious Disease"/>
            <person name="Wu L."/>
            <person name="Ma J."/>
        </authorList>
    </citation>
    <scope>NUCLEOTIDE SEQUENCE [LARGE SCALE GENOMIC DNA]</scope>
    <source>
        <strain evidence="6">NBRC 106396</strain>
    </source>
</reference>
<dbReference type="EMBL" id="JBHTCP010000002">
    <property type="protein sequence ID" value="MFC7370268.1"/>
    <property type="molecule type" value="Genomic_DNA"/>
</dbReference>
<dbReference type="RefSeq" id="WP_379745208.1">
    <property type="nucleotide sequence ID" value="NZ_JBHTCP010000002.1"/>
</dbReference>
<dbReference type="Gene3D" id="1.10.10.10">
    <property type="entry name" value="Winged helix-like DNA-binding domain superfamily/Winged helix DNA-binding domain"/>
    <property type="match status" value="1"/>
</dbReference>
<comment type="caution">
    <text evidence="5">The sequence shown here is derived from an EMBL/GenBank/DDBJ whole genome shotgun (WGS) entry which is preliminary data.</text>
</comment>
<dbReference type="InterPro" id="IPR011991">
    <property type="entry name" value="ArsR-like_HTH"/>
</dbReference>
<dbReference type="Pfam" id="PF19361">
    <property type="entry name" value="DUF5937"/>
    <property type="match status" value="1"/>
</dbReference>
<evidence type="ECO:0000313" key="6">
    <source>
        <dbReference type="Proteomes" id="UP001596549"/>
    </source>
</evidence>
<protein>
    <submittedName>
        <fullName evidence="5">Metalloregulator ArsR/SmtB family transcription factor</fullName>
    </submittedName>
</protein>
<dbReference type="NCBIfam" id="NF033788">
    <property type="entry name" value="HTH_metalloreg"/>
    <property type="match status" value="1"/>
</dbReference>
<accession>A0ABW2NM24</accession>
<name>A0ABW2NM24_9BACL</name>
<sequence>MNLNKWLQKSVKVTYSPFRELICSLHVLSYPDHHTARLDWSRNMLQAMSPRLKEQLQRWGENSNQWFYLLDYVDVVQLEESFVEEAIDQLRYVNTDDFRNCMLGAKIEDPLETLTDLEQSIMTDAERLQKELSDLLFEYHQHHFSRELYRIEPWLIKAKHELLADMEAGSLSALQSIHPRFELNEKELVFYKSQTWRFPYSELNSITIYPSTFIAPHLLVGIDSPDIAVYQHVDIPGIVEQTLGVPEDLLRMTKALADKNRLQLLQMLLYHPYCTQQLEDITGLAKATISKHLKILSEARFVYTERRGHYVFYHINKHQIEMIKVDLDQFFDQPMMVKKGDY</sequence>
<keyword evidence="6" id="KW-1185">Reference proteome</keyword>
<evidence type="ECO:0000259" key="4">
    <source>
        <dbReference type="PROSITE" id="PS50987"/>
    </source>
</evidence>
<dbReference type="PROSITE" id="PS50987">
    <property type="entry name" value="HTH_ARSR_2"/>
    <property type="match status" value="1"/>
</dbReference>
<keyword evidence="2" id="KW-0238">DNA-binding</keyword>
<dbReference type="PRINTS" id="PR00778">
    <property type="entry name" value="HTHARSR"/>
</dbReference>
<dbReference type="CDD" id="cd00090">
    <property type="entry name" value="HTH_ARSR"/>
    <property type="match status" value="1"/>
</dbReference>
<evidence type="ECO:0000256" key="1">
    <source>
        <dbReference type="ARBA" id="ARBA00023015"/>
    </source>
</evidence>
<gene>
    <name evidence="5" type="ORF">ACFQPF_01070</name>
</gene>
<feature type="domain" description="HTH arsR-type" evidence="4">
    <location>
        <begin position="243"/>
        <end position="334"/>
    </location>
</feature>
<dbReference type="InterPro" id="IPR051081">
    <property type="entry name" value="HTH_MetalResp_TranReg"/>
</dbReference>
<dbReference type="Pfam" id="PF01022">
    <property type="entry name" value="HTH_5"/>
    <property type="match status" value="1"/>
</dbReference>
<dbReference type="SUPFAM" id="SSF46785">
    <property type="entry name" value="Winged helix' DNA-binding domain"/>
    <property type="match status" value="1"/>
</dbReference>
<evidence type="ECO:0000256" key="3">
    <source>
        <dbReference type="ARBA" id="ARBA00023163"/>
    </source>
</evidence>
<dbReference type="InterPro" id="IPR045981">
    <property type="entry name" value="DUF5937"/>
</dbReference>
<evidence type="ECO:0000256" key="2">
    <source>
        <dbReference type="ARBA" id="ARBA00023125"/>
    </source>
</evidence>
<dbReference type="InterPro" id="IPR036388">
    <property type="entry name" value="WH-like_DNA-bd_sf"/>
</dbReference>
<proteinExistence type="predicted"/>
<dbReference type="SMART" id="SM00418">
    <property type="entry name" value="HTH_ARSR"/>
    <property type="match status" value="1"/>
</dbReference>
<evidence type="ECO:0000313" key="5">
    <source>
        <dbReference type="EMBL" id="MFC7370268.1"/>
    </source>
</evidence>
<dbReference type="PANTHER" id="PTHR33154">
    <property type="entry name" value="TRANSCRIPTIONAL REGULATOR, ARSR FAMILY"/>
    <property type="match status" value="1"/>
</dbReference>
<dbReference type="InterPro" id="IPR001845">
    <property type="entry name" value="HTH_ArsR_DNA-bd_dom"/>
</dbReference>
<keyword evidence="1" id="KW-0805">Transcription regulation</keyword>
<dbReference type="PANTHER" id="PTHR33154:SF18">
    <property type="entry name" value="ARSENICAL RESISTANCE OPERON REPRESSOR"/>
    <property type="match status" value="1"/>
</dbReference>